<feature type="domain" description="Glycosyl transferase family 1" evidence="2">
    <location>
        <begin position="193"/>
        <end position="338"/>
    </location>
</feature>
<comment type="caution">
    <text evidence="4">The sequence shown here is derived from an EMBL/GenBank/DDBJ whole genome shotgun (WGS) entry which is preliminary data.</text>
</comment>
<keyword evidence="1 4" id="KW-0808">Transferase</keyword>
<dbReference type="PANTHER" id="PTHR46401:SF2">
    <property type="entry name" value="GLYCOSYLTRANSFERASE WBBK-RELATED"/>
    <property type="match status" value="1"/>
</dbReference>
<dbReference type="SUPFAM" id="SSF53756">
    <property type="entry name" value="UDP-Glycosyltransferase/glycogen phosphorylase"/>
    <property type="match status" value="1"/>
</dbReference>
<name>A0A0G1RHL4_9BACT</name>
<dbReference type="InterPro" id="IPR028098">
    <property type="entry name" value="Glyco_trans_4-like_N"/>
</dbReference>
<proteinExistence type="predicted"/>
<dbReference type="GO" id="GO:0016757">
    <property type="term" value="F:glycosyltransferase activity"/>
    <property type="evidence" value="ECO:0007669"/>
    <property type="project" value="InterPro"/>
</dbReference>
<accession>A0A0G1RHL4</accession>
<organism evidence="4 5">
    <name type="scientific">Candidatus Amesbacteria bacterium GW2011_GWA2_47_11</name>
    <dbReference type="NCBI Taxonomy" id="1618357"/>
    <lineage>
        <taxon>Bacteria</taxon>
        <taxon>Candidatus Amesiibacteriota</taxon>
    </lineage>
</organism>
<evidence type="ECO:0000259" key="3">
    <source>
        <dbReference type="Pfam" id="PF13439"/>
    </source>
</evidence>
<feature type="domain" description="Glycosyltransferase subfamily 4-like N-terminal" evidence="3">
    <location>
        <begin position="18"/>
        <end position="176"/>
    </location>
</feature>
<dbReference type="Proteomes" id="UP000034607">
    <property type="component" value="Unassembled WGS sequence"/>
</dbReference>
<dbReference type="Gene3D" id="3.40.50.2000">
    <property type="entry name" value="Glycogen Phosphorylase B"/>
    <property type="match status" value="2"/>
</dbReference>
<reference evidence="4 5" key="1">
    <citation type="journal article" date="2015" name="Nature">
        <title>rRNA introns, odd ribosomes, and small enigmatic genomes across a large radiation of phyla.</title>
        <authorList>
            <person name="Brown C.T."/>
            <person name="Hug L.A."/>
            <person name="Thomas B.C."/>
            <person name="Sharon I."/>
            <person name="Castelle C.J."/>
            <person name="Singh A."/>
            <person name="Wilkins M.J."/>
            <person name="Williams K.H."/>
            <person name="Banfield J.F."/>
        </authorList>
    </citation>
    <scope>NUCLEOTIDE SEQUENCE [LARGE SCALE GENOMIC DNA]</scope>
</reference>
<sequence>MAKTLCIDARLWGIKHTGIGRYTQNLISNLPTDPGISVVLVVAPDVAAEPEITKFKKYIAKYHPYTPLAQLEMLYILRKIKPQLVHFTHSAVTALWPGRYVVTVHDFIKHQSKGVITTTKSPLIYWPKYAGFLFVIWTSLRRAVHILVPSQYWKDFIIRNYHIIQDKITVTYEAADAGFYEPSSPASAPSIPRPYVIHTGSLYPHKNIGVLIQAIQLLKGRVHLALVCARSAFASRFPPSPYVHFLGLLSDPQLKSALKNAGAYVFPSLIEGFGLPGLEAMAVGTPVIAARASCLPEVYQDAALYFDPHDPVDLASKIRQVLSDSKLRQSLITSGRKQAKKYSWAETANNTWQIYQKALH</sequence>
<protein>
    <submittedName>
        <fullName evidence="4">Glycosyl transferase, group 1</fullName>
    </submittedName>
</protein>
<evidence type="ECO:0000313" key="4">
    <source>
        <dbReference type="EMBL" id="KKU56567.1"/>
    </source>
</evidence>
<dbReference type="CDD" id="cd03809">
    <property type="entry name" value="GT4_MtfB-like"/>
    <property type="match status" value="1"/>
</dbReference>
<dbReference type="Pfam" id="PF00534">
    <property type="entry name" value="Glycos_transf_1"/>
    <property type="match status" value="1"/>
</dbReference>
<gene>
    <name evidence="4" type="ORF">UX78_C0006G0030</name>
</gene>
<dbReference type="Pfam" id="PF13439">
    <property type="entry name" value="Glyco_transf_4"/>
    <property type="match status" value="1"/>
</dbReference>
<evidence type="ECO:0000259" key="2">
    <source>
        <dbReference type="Pfam" id="PF00534"/>
    </source>
</evidence>
<dbReference type="AlphaFoldDB" id="A0A0G1RHL4"/>
<dbReference type="GO" id="GO:0009103">
    <property type="term" value="P:lipopolysaccharide biosynthetic process"/>
    <property type="evidence" value="ECO:0007669"/>
    <property type="project" value="TreeGrafter"/>
</dbReference>
<evidence type="ECO:0000313" key="5">
    <source>
        <dbReference type="Proteomes" id="UP000034607"/>
    </source>
</evidence>
<dbReference type="PANTHER" id="PTHR46401">
    <property type="entry name" value="GLYCOSYLTRANSFERASE WBBK-RELATED"/>
    <property type="match status" value="1"/>
</dbReference>
<evidence type="ECO:0000256" key="1">
    <source>
        <dbReference type="ARBA" id="ARBA00022679"/>
    </source>
</evidence>
<dbReference type="EMBL" id="LCNM01000006">
    <property type="protein sequence ID" value="KKU56567.1"/>
    <property type="molecule type" value="Genomic_DNA"/>
</dbReference>
<dbReference type="InterPro" id="IPR001296">
    <property type="entry name" value="Glyco_trans_1"/>
</dbReference>